<proteinExistence type="predicted"/>
<gene>
    <name evidence="1" type="ORF">GOCE00092_LOCUS17608</name>
    <name evidence="2" type="ORF">GOCE00092_LOCUS17610</name>
</gene>
<name>A0A6U5MTB0_9STRA</name>
<dbReference type="AlphaFoldDB" id="A0A6U5MTB0"/>
<dbReference type="EMBL" id="HBGK01033975">
    <property type="protein sequence ID" value="CAD9292507.1"/>
    <property type="molecule type" value="Transcribed_RNA"/>
</dbReference>
<reference evidence="1" key="1">
    <citation type="submission" date="2021-01" db="EMBL/GenBank/DDBJ databases">
        <authorList>
            <person name="Corre E."/>
            <person name="Pelletier E."/>
            <person name="Niang G."/>
            <person name="Scheremetjew M."/>
            <person name="Finn R."/>
            <person name="Kale V."/>
            <person name="Holt S."/>
            <person name="Cochrane G."/>
            <person name="Meng A."/>
            <person name="Brown T."/>
            <person name="Cohen L."/>
        </authorList>
    </citation>
    <scope>NUCLEOTIDE SEQUENCE</scope>
    <source>
        <strain evidence="1">CCMP 410</strain>
    </source>
</reference>
<protein>
    <submittedName>
        <fullName evidence="1">Uncharacterized protein</fullName>
    </submittedName>
</protein>
<sequence length="204" mass="22382">MRGIISGLRETDHGMIAAFPASHTSLHCRVVLWEECCFSSIPSSGQEVFHLIVVGSGSASFCFSQEIVVTESNLSATRWLASLAFIRPIRFARIPLDEDNWLLSDPIESIGASSFTSNAVACGPDPSIELNVSTSTSSQGPPETYCCHSHRSHFQVTFQRCRYRKLLHRGAALLACACEPNPGALPPIGCEQRRLIEDDDNLFQ</sequence>
<organism evidence="1">
    <name type="scientific">Grammatophora oceanica</name>
    <dbReference type="NCBI Taxonomy" id="210454"/>
    <lineage>
        <taxon>Eukaryota</taxon>
        <taxon>Sar</taxon>
        <taxon>Stramenopiles</taxon>
        <taxon>Ochrophyta</taxon>
        <taxon>Bacillariophyta</taxon>
        <taxon>Fragilariophyceae</taxon>
        <taxon>Fragilariophycidae</taxon>
        <taxon>Rhabdonematales</taxon>
        <taxon>Grammatophoraceae</taxon>
        <taxon>Grammatophora</taxon>
    </lineage>
</organism>
<accession>A0A6U5MTB0</accession>
<evidence type="ECO:0000313" key="1">
    <source>
        <dbReference type="EMBL" id="CAD9292507.1"/>
    </source>
</evidence>
<evidence type="ECO:0000313" key="2">
    <source>
        <dbReference type="EMBL" id="CAD9292511.1"/>
    </source>
</evidence>
<dbReference type="EMBL" id="HBGK01033977">
    <property type="protein sequence ID" value="CAD9292511.1"/>
    <property type="molecule type" value="Transcribed_RNA"/>
</dbReference>